<feature type="region of interest" description="Disordered" evidence="5">
    <location>
        <begin position="1"/>
        <end position="27"/>
    </location>
</feature>
<evidence type="ECO:0000256" key="5">
    <source>
        <dbReference type="SAM" id="MobiDB-lite"/>
    </source>
</evidence>
<name>A0A168SM52_ABSGL</name>
<dbReference type="GO" id="GO:0015171">
    <property type="term" value="F:amino acid transmembrane transporter activity"/>
    <property type="evidence" value="ECO:0007669"/>
    <property type="project" value="TreeGrafter"/>
</dbReference>
<feature type="transmembrane region" description="Helical" evidence="6">
    <location>
        <begin position="238"/>
        <end position="260"/>
    </location>
</feature>
<feature type="transmembrane region" description="Helical" evidence="6">
    <location>
        <begin position="376"/>
        <end position="399"/>
    </location>
</feature>
<feature type="transmembrane region" description="Helical" evidence="6">
    <location>
        <begin position="280"/>
        <end position="302"/>
    </location>
</feature>
<feature type="transmembrane region" description="Helical" evidence="6">
    <location>
        <begin position="444"/>
        <end position="465"/>
    </location>
</feature>
<feature type="transmembrane region" description="Helical" evidence="6">
    <location>
        <begin position="213"/>
        <end position="231"/>
    </location>
</feature>
<dbReference type="PANTHER" id="PTHR43243:SF11">
    <property type="entry name" value="AMINO ACID PERMEASE_ SLC12A DOMAIN-CONTAINING PROTEIN"/>
    <property type="match status" value="1"/>
</dbReference>
<dbReference type="InParanoid" id="A0A168SM52"/>
<dbReference type="EMBL" id="LT554895">
    <property type="protein sequence ID" value="SAM08632.1"/>
    <property type="molecule type" value="Genomic_DNA"/>
</dbReference>
<sequence length="680" mass="74448">MNEPVDSSKASTNGSTEITMDPQSMPPSFAESQMEHIRYRQIDRTTPTVLKYSSCPSRYPNLSNDWEFAGWGNTYYVELADNRAEYNKQRSSHLASLLGPLRATSISGNDLVASVLYSVGPCIVQAGQYAPISMLLVSLLMYPIKQLMTEVITALPLNGGTYNAMLHTTSKWIAAVAACFSVLDYLATCGVSASTASAYLADQVSLPSSLSPFVLSLVIIVFFSLICLLGLRESSSVSLMIFILHLLTMAVLVIASLIQWGRSGNGVLVANWQAPPPSGINPVHAIFNGFCVGLLGVTGIEAAENYIQDLKPGTFPKVMRNMYAFLCILNAPTAFLVTVLVPVAVVQDNAASAISLLAEYATPGQEWLRMWVMVDAVIVLCAGVLTGMIGAVGLVSRLASDRIVSSVFLKQNRFTGSNHYTIIVFLALNVILCCIVRGDATSLSGVFAVAFLGVLTMYALANVLMKYKRGRLPRLMQVKLSTAVLSLLILVAALISNIVINPLIAAYFVIYFVVVVLVIMVMFKSGLLLKINYWLVDRIGTIAVLGGISRRIGLWLVKEIKGRRNQPIVFFTKTDEPHILNKAILYVQANEDSSNIKLVHIYDRIEDIPQQLETNHRLLDEVYPKIQLDLYFIQGTFDPATVDAISTQMDIPKSFMFIGCPGPKFSYALGDFDGIRIIML</sequence>
<feature type="compositionally biased region" description="Polar residues" evidence="5">
    <location>
        <begin position="8"/>
        <end position="22"/>
    </location>
</feature>
<keyword evidence="8" id="KW-1185">Reference proteome</keyword>
<comment type="subcellular location">
    <subcellularLocation>
        <location evidence="1">Membrane</location>
        <topology evidence="1">Multi-pass membrane protein</topology>
    </subcellularLocation>
</comment>
<evidence type="ECO:0000256" key="2">
    <source>
        <dbReference type="ARBA" id="ARBA00022692"/>
    </source>
</evidence>
<dbReference type="PANTHER" id="PTHR43243">
    <property type="entry name" value="INNER MEMBRANE TRANSPORTER YGJI-RELATED"/>
    <property type="match status" value="1"/>
</dbReference>
<feature type="transmembrane region" description="Helical" evidence="6">
    <location>
        <begin position="504"/>
        <end position="523"/>
    </location>
</feature>
<evidence type="ECO:0000313" key="8">
    <source>
        <dbReference type="Proteomes" id="UP000078561"/>
    </source>
</evidence>
<dbReference type="GO" id="GO:0016020">
    <property type="term" value="C:membrane"/>
    <property type="evidence" value="ECO:0007669"/>
    <property type="project" value="UniProtKB-SubCell"/>
</dbReference>
<feature type="transmembrane region" description="Helical" evidence="6">
    <location>
        <begin position="420"/>
        <end position="438"/>
    </location>
</feature>
<dbReference type="Pfam" id="PF13520">
    <property type="entry name" value="AA_permease_2"/>
    <property type="match status" value="1"/>
</dbReference>
<evidence type="ECO:0000313" key="7">
    <source>
        <dbReference type="EMBL" id="SAM08632.1"/>
    </source>
</evidence>
<dbReference type="AlphaFoldDB" id="A0A168SM52"/>
<reference evidence="7" key="1">
    <citation type="submission" date="2016-04" db="EMBL/GenBank/DDBJ databases">
        <authorList>
            <person name="Evans L.H."/>
            <person name="Alamgir A."/>
            <person name="Owens N."/>
            <person name="Weber N.D."/>
            <person name="Virtaneva K."/>
            <person name="Barbian K."/>
            <person name="Babar A."/>
            <person name="Rosenke K."/>
        </authorList>
    </citation>
    <scope>NUCLEOTIDE SEQUENCE [LARGE SCALE GENOMIC DNA]</scope>
    <source>
        <strain evidence="7">CBS 101.48</strain>
    </source>
</reference>
<feature type="transmembrane region" description="Helical" evidence="6">
    <location>
        <begin position="323"/>
        <end position="345"/>
    </location>
</feature>
<proteinExistence type="predicted"/>
<gene>
    <name evidence="7" type="primary">ABSGL_14295.1 scaffold 14385</name>
</gene>
<evidence type="ECO:0000256" key="4">
    <source>
        <dbReference type="ARBA" id="ARBA00023136"/>
    </source>
</evidence>
<dbReference type="Proteomes" id="UP000078561">
    <property type="component" value="Unassembled WGS sequence"/>
</dbReference>
<evidence type="ECO:0000256" key="3">
    <source>
        <dbReference type="ARBA" id="ARBA00022989"/>
    </source>
</evidence>
<feature type="transmembrane region" description="Helical" evidence="6">
    <location>
        <begin position="477"/>
        <end position="498"/>
    </location>
</feature>
<evidence type="ECO:0000256" key="6">
    <source>
        <dbReference type="SAM" id="Phobius"/>
    </source>
</evidence>
<organism evidence="7">
    <name type="scientific">Absidia glauca</name>
    <name type="common">Pin mould</name>
    <dbReference type="NCBI Taxonomy" id="4829"/>
    <lineage>
        <taxon>Eukaryota</taxon>
        <taxon>Fungi</taxon>
        <taxon>Fungi incertae sedis</taxon>
        <taxon>Mucoromycota</taxon>
        <taxon>Mucoromycotina</taxon>
        <taxon>Mucoromycetes</taxon>
        <taxon>Mucorales</taxon>
        <taxon>Cunninghamellaceae</taxon>
        <taxon>Absidia</taxon>
    </lineage>
</organism>
<dbReference type="Gene3D" id="1.20.1740.10">
    <property type="entry name" value="Amino acid/polyamine transporter I"/>
    <property type="match status" value="1"/>
</dbReference>
<evidence type="ECO:0000256" key="1">
    <source>
        <dbReference type="ARBA" id="ARBA00004141"/>
    </source>
</evidence>
<keyword evidence="2 6" id="KW-0812">Transmembrane</keyword>
<evidence type="ECO:0008006" key="9">
    <source>
        <dbReference type="Google" id="ProtNLM"/>
    </source>
</evidence>
<feature type="transmembrane region" description="Helical" evidence="6">
    <location>
        <begin position="172"/>
        <end position="193"/>
    </location>
</feature>
<keyword evidence="3 6" id="KW-1133">Transmembrane helix</keyword>
<protein>
    <recommendedName>
        <fullName evidence="9">Amino acid permease/ SLC12A domain-containing protein</fullName>
    </recommendedName>
</protein>
<keyword evidence="4 6" id="KW-0472">Membrane</keyword>
<dbReference type="STRING" id="4829.A0A168SM52"/>
<dbReference type="OMA" id="IDFVHVC"/>
<dbReference type="InterPro" id="IPR002293">
    <property type="entry name" value="AA/rel_permease1"/>
</dbReference>
<dbReference type="OrthoDB" id="1718410at2759"/>
<accession>A0A168SM52</accession>